<reference evidence="2 3" key="1">
    <citation type="submission" date="2021-04" db="EMBL/GenBank/DDBJ databases">
        <title>Draft Genome of Aeromonas popoffii ID682, isolated from a natural water source in Idaho.</title>
        <authorList>
            <person name="Testerman T."/>
            <person name="Graf J."/>
        </authorList>
    </citation>
    <scope>NUCLEOTIDE SEQUENCE [LARGE SCALE GENOMIC DNA]</scope>
    <source>
        <strain evidence="2 3">ID682</strain>
    </source>
</reference>
<dbReference type="Proteomes" id="UP000675653">
    <property type="component" value="Unassembled WGS sequence"/>
</dbReference>
<dbReference type="EMBL" id="JAGRZL010000028">
    <property type="protein sequence ID" value="MBR7629595.1"/>
    <property type="molecule type" value="Genomic_DNA"/>
</dbReference>
<comment type="caution">
    <text evidence="2">The sequence shown here is derived from an EMBL/GenBank/DDBJ whole genome shotgun (WGS) entry which is preliminary data.</text>
</comment>
<dbReference type="PROSITE" id="PS51257">
    <property type="entry name" value="PROKAR_LIPOPROTEIN"/>
    <property type="match status" value="1"/>
</dbReference>
<sequence length="126" mass="13608">MRLNVLLLGAVLGLLGGCATPSPTVTLNQPPIDMTPEQLSGCWVQEEEIGWFRPVGDLPGKGDVAIRYLIDSNGNLFSPERVASEPPGVLDLFALSGLAKTRYRVAEQNPDAIPVRVVSRLDIEVK</sequence>
<evidence type="ECO:0000313" key="2">
    <source>
        <dbReference type="EMBL" id="MBR7629595.1"/>
    </source>
</evidence>
<keyword evidence="1" id="KW-0732">Signal</keyword>
<organism evidence="2 3">
    <name type="scientific">Aeromonas popoffii</name>
    <dbReference type="NCBI Taxonomy" id="70856"/>
    <lineage>
        <taxon>Bacteria</taxon>
        <taxon>Pseudomonadati</taxon>
        <taxon>Pseudomonadota</taxon>
        <taxon>Gammaproteobacteria</taxon>
        <taxon>Aeromonadales</taxon>
        <taxon>Aeromonadaceae</taxon>
        <taxon>Aeromonas</taxon>
    </lineage>
</organism>
<feature type="chain" id="PRO_5045757171" description="TonB C-terminal domain-containing protein" evidence="1">
    <location>
        <begin position="22"/>
        <end position="126"/>
    </location>
</feature>
<name>A0ABS5GR49_9GAMM</name>
<evidence type="ECO:0000256" key="1">
    <source>
        <dbReference type="SAM" id="SignalP"/>
    </source>
</evidence>
<keyword evidence="3" id="KW-1185">Reference proteome</keyword>
<proteinExistence type="predicted"/>
<feature type="signal peptide" evidence="1">
    <location>
        <begin position="1"/>
        <end position="21"/>
    </location>
</feature>
<gene>
    <name evidence="2" type="ORF">KAT72_11305</name>
</gene>
<evidence type="ECO:0000313" key="3">
    <source>
        <dbReference type="Proteomes" id="UP000675653"/>
    </source>
</evidence>
<protein>
    <recommendedName>
        <fullName evidence="4">TonB C-terminal domain-containing protein</fullName>
    </recommendedName>
</protein>
<evidence type="ECO:0008006" key="4">
    <source>
        <dbReference type="Google" id="ProtNLM"/>
    </source>
</evidence>
<accession>A0ABS5GR49</accession>
<dbReference type="RefSeq" id="WP_212513634.1">
    <property type="nucleotide sequence ID" value="NZ_CAWQDX010000050.1"/>
</dbReference>